<evidence type="ECO:0000259" key="2">
    <source>
        <dbReference type="PROSITE" id="PS50994"/>
    </source>
</evidence>
<proteinExistence type="predicted"/>
<dbReference type="PANTHER" id="PTHR46889:SF4">
    <property type="entry name" value="TRANSPOSASE INSO FOR INSERTION SEQUENCE ELEMENT IS911B-RELATED"/>
    <property type="match status" value="1"/>
</dbReference>
<dbReference type="PANTHER" id="PTHR46889">
    <property type="entry name" value="TRANSPOSASE INSF FOR INSERTION SEQUENCE IS3B-RELATED"/>
    <property type="match status" value="1"/>
</dbReference>
<dbReference type="InterPro" id="IPR025948">
    <property type="entry name" value="HTH-like_dom"/>
</dbReference>
<comment type="function">
    <text evidence="1">Involved in the transposition of the insertion sequence.</text>
</comment>
<evidence type="ECO:0000313" key="4">
    <source>
        <dbReference type="Proteomes" id="UP000293701"/>
    </source>
</evidence>
<dbReference type="InterPro" id="IPR001584">
    <property type="entry name" value="Integrase_cat-core"/>
</dbReference>
<dbReference type="Gene3D" id="3.30.420.10">
    <property type="entry name" value="Ribonuclease H-like superfamily/Ribonuclease H"/>
    <property type="match status" value="1"/>
</dbReference>
<organism evidence="3 4">
    <name type="scientific">Bifidobacterium longum subsp. longum</name>
    <dbReference type="NCBI Taxonomy" id="1679"/>
    <lineage>
        <taxon>Bacteria</taxon>
        <taxon>Bacillati</taxon>
        <taxon>Actinomycetota</taxon>
        <taxon>Actinomycetes</taxon>
        <taxon>Bifidobacteriales</taxon>
        <taxon>Bifidobacteriaceae</taxon>
        <taxon>Bifidobacterium</taxon>
    </lineage>
</organism>
<dbReference type="PROSITE" id="PS50994">
    <property type="entry name" value="INTEGRASE"/>
    <property type="match status" value="1"/>
</dbReference>
<dbReference type="InterPro" id="IPR036397">
    <property type="entry name" value="RNaseH_sf"/>
</dbReference>
<dbReference type="InterPro" id="IPR050900">
    <property type="entry name" value="Transposase_IS3/IS150/IS904"/>
</dbReference>
<sequence length="250" mass="27980">MLGHPETERADPHEEDVGRVWRDSGKIYGGRKIKHAPGHEGIVMSRRRVNRIMKAGGMAGSYSRARYRPHPAKPNDGPALNLSARGFDGCKPRTHLAADPAYVRAGNSWAYICLPGDLANREIAGHSVGVRHDPDLVPAAFAMLRFPSGDIEVLHTDRGGEFTGERIERMLDVFGITRFLSNPGSPYDDAVVESTNRLVKKEPICDNVYTSVERLRSDANRYVWWYNHQRLHSTLGYMSPVEFTKQGNTL</sequence>
<evidence type="ECO:0000256" key="1">
    <source>
        <dbReference type="ARBA" id="ARBA00002286"/>
    </source>
</evidence>
<dbReference type="GO" id="GO:0015074">
    <property type="term" value="P:DNA integration"/>
    <property type="evidence" value="ECO:0007669"/>
    <property type="project" value="InterPro"/>
</dbReference>
<feature type="domain" description="Integrase catalytic" evidence="2">
    <location>
        <begin position="88"/>
        <end position="248"/>
    </location>
</feature>
<protein>
    <submittedName>
        <fullName evidence="3">Transposase</fullName>
    </submittedName>
</protein>
<comment type="caution">
    <text evidence="3">The sequence shown here is derived from an EMBL/GenBank/DDBJ whole genome shotgun (WGS) entry which is preliminary data.</text>
</comment>
<name>A0A4R0S961_BIFLL</name>
<dbReference type="SUPFAM" id="SSF53098">
    <property type="entry name" value="Ribonuclease H-like"/>
    <property type="match status" value="1"/>
</dbReference>
<dbReference type="Pfam" id="PF13276">
    <property type="entry name" value="HTH_21"/>
    <property type="match status" value="1"/>
</dbReference>
<dbReference type="InterPro" id="IPR012337">
    <property type="entry name" value="RNaseH-like_sf"/>
</dbReference>
<dbReference type="NCBIfam" id="NF033516">
    <property type="entry name" value="transpos_IS3"/>
    <property type="match status" value="1"/>
</dbReference>
<dbReference type="Proteomes" id="UP000293701">
    <property type="component" value="Unassembled WGS sequence"/>
</dbReference>
<accession>A0A4R0S961</accession>
<reference evidence="3 4" key="1">
    <citation type="journal article" date="2018" name="Sci. Rep.">
        <title>Genomic diversity and distribution of Bifidobacterium longum subsp. longum across the human lifespan.</title>
        <authorList>
            <person name="Odamaki T."/>
            <person name="Bottacini F."/>
            <person name="Kato K."/>
            <person name="Mitsuyama E."/>
            <person name="Yoshida K."/>
            <person name="Horigome A."/>
            <person name="Xiao J.Z."/>
            <person name="van Sinderen D."/>
        </authorList>
    </citation>
    <scope>NUCLEOTIDE SEQUENCE [LARGE SCALE GENOMIC DNA]</scope>
    <source>
        <strain evidence="3 4">MCC10002</strain>
    </source>
</reference>
<dbReference type="EMBL" id="SHPM01000018">
    <property type="protein sequence ID" value="TCD74458.1"/>
    <property type="molecule type" value="Genomic_DNA"/>
</dbReference>
<dbReference type="Pfam" id="PF13683">
    <property type="entry name" value="rve_3"/>
    <property type="match status" value="1"/>
</dbReference>
<gene>
    <name evidence="3" type="ORF">MCC10002_0961</name>
</gene>
<evidence type="ECO:0000313" key="3">
    <source>
        <dbReference type="EMBL" id="TCD74458.1"/>
    </source>
</evidence>
<dbReference type="InterPro" id="IPR048020">
    <property type="entry name" value="Transpos_IS3"/>
</dbReference>
<dbReference type="GO" id="GO:0003676">
    <property type="term" value="F:nucleic acid binding"/>
    <property type="evidence" value="ECO:0007669"/>
    <property type="project" value="InterPro"/>
</dbReference>
<dbReference type="AlphaFoldDB" id="A0A4R0S961"/>